<dbReference type="PANTHER" id="PTHR30482:SF17">
    <property type="entry name" value="ABC TRANSPORTER ATP-BINDING PROTEIN"/>
    <property type="match status" value="1"/>
</dbReference>
<dbReference type="InterPro" id="IPR001851">
    <property type="entry name" value="ABC_transp_permease"/>
</dbReference>
<comment type="subcellular location">
    <subcellularLocation>
        <location evidence="1">Cell membrane</location>
        <topology evidence="1">Multi-pass membrane protein</topology>
    </subcellularLocation>
</comment>
<evidence type="ECO:0000256" key="1">
    <source>
        <dbReference type="ARBA" id="ARBA00004651"/>
    </source>
</evidence>
<dbReference type="Proteomes" id="UP000003751">
    <property type="component" value="Unassembled WGS sequence"/>
</dbReference>
<dbReference type="STRING" id="797209.GCA_000376445_00072"/>
<evidence type="ECO:0000313" key="8">
    <source>
        <dbReference type="EMBL" id="SHK18357.1"/>
    </source>
</evidence>
<proteinExistence type="predicted"/>
<evidence type="ECO:0000313" key="10">
    <source>
        <dbReference type="Proteomes" id="UP000184203"/>
    </source>
</evidence>
<keyword evidence="10" id="KW-1185">Reference proteome</keyword>
<evidence type="ECO:0000256" key="6">
    <source>
        <dbReference type="SAM" id="Phobius"/>
    </source>
</evidence>
<accession>E7QRG9</accession>
<evidence type="ECO:0000313" key="7">
    <source>
        <dbReference type="EMBL" id="EFW92588.1"/>
    </source>
</evidence>
<reference evidence="10" key="2">
    <citation type="submission" date="2016-11" db="EMBL/GenBank/DDBJ databases">
        <authorList>
            <person name="Varghese N."/>
            <person name="Submissions S."/>
        </authorList>
    </citation>
    <scope>NUCLEOTIDE SEQUENCE [LARGE SCALE GENOMIC DNA]</scope>
    <source>
        <strain evidence="10">DX253</strain>
    </source>
</reference>
<dbReference type="InterPro" id="IPR043428">
    <property type="entry name" value="LivM-like"/>
</dbReference>
<reference evidence="7 9" key="1">
    <citation type="journal article" date="2014" name="ISME J.">
        <title>Trehalose/2-sulfotrehalose biosynthesis and glycine-betaine uptake are widely spread mechanisms for osmoadaptation in the Halobacteriales.</title>
        <authorList>
            <person name="Youssef N.H."/>
            <person name="Savage-Ashlock K.N."/>
            <person name="McCully A.L."/>
            <person name="Luedtke B."/>
            <person name="Shaw E.I."/>
            <person name="Hoff W.D."/>
            <person name="Elshahed M.S."/>
        </authorList>
    </citation>
    <scope>NUCLEOTIDE SEQUENCE [LARGE SCALE GENOMIC DNA]</scope>
    <source>
        <strain evidence="7 9">DX253</strain>
    </source>
</reference>
<gene>
    <name evidence="8" type="ORF">SAMN05444342_0868</name>
    <name evidence="7" type="ORF">ZOD2009_06959</name>
</gene>
<evidence type="ECO:0000256" key="4">
    <source>
        <dbReference type="ARBA" id="ARBA00022989"/>
    </source>
</evidence>
<keyword evidence="3 6" id="KW-0812">Transmembrane</keyword>
<dbReference type="PANTHER" id="PTHR30482">
    <property type="entry name" value="HIGH-AFFINITY BRANCHED-CHAIN AMINO ACID TRANSPORT SYSTEM PERMEASE"/>
    <property type="match status" value="1"/>
</dbReference>
<dbReference type="OrthoDB" id="30958at2157"/>
<feature type="transmembrane region" description="Helical" evidence="6">
    <location>
        <begin position="208"/>
        <end position="235"/>
    </location>
</feature>
<evidence type="ECO:0000256" key="5">
    <source>
        <dbReference type="ARBA" id="ARBA00023136"/>
    </source>
</evidence>
<feature type="transmembrane region" description="Helical" evidence="6">
    <location>
        <begin position="256"/>
        <end position="275"/>
    </location>
</feature>
<organism evidence="7 9">
    <name type="scientific">Haladaptatus paucihalophilus DX253</name>
    <dbReference type="NCBI Taxonomy" id="797209"/>
    <lineage>
        <taxon>Archaea</taxon>
        <taxon>Methanobacteriati</taxon>
        <taxon>Methanobacteriota</taxon>
        <taxon>Stenosarchaea group</taxon>
        <taxon>Halobacteria</taxon>
        <taxon>Halobacteriales</taxon>
        <taxon>Haladaptataceae</taxon>
        <taxon>Haladaptatus</taxon>
    </lineage>
</organism>
<dbReference type="AlphaFoldDB" id="E7QRG9"/>
<evidence type="ECO:0000256" key="3">
    <source>
        <dbReference type="ARBA" id="ARBA00022692"/>
    </source>
</evidence>
<dbReference type="RefSeq" id="WP_007978320.1">
    <property type="nucleotide sequence ID" value="NZ_AEMG01000006.1"/>
</dbReference>
<feature type="transmembrane region" description="Helical" evidence="6">
    <location>
        <begin position="295"/>
        <end position="320"/>
    </location>
</feature>
<keyword evidence="4 6" id="KW-1133">Transmembrane helix</keyword>
<reference evidence="8" key="3">
    <citation type="submission" date="2016-11" db="EMBL/GenBank/DDBJ databases">
        <authorList>
            <person name="Jaros S."/>
            <person name="Januszkiewicz K."/>
            <person name="Wedrychowicz H."/>
        </authorList>
    </citation>
    <scope>NUCLEOTIDE SEQUENCE [LARGE SCALE GENOMIC DNA]</scope>
    <source>
        <strain evidence="8">DX253</strain>
    </source>
</reference>
<dbReference type="CDD" id="cd06581">
    <property type="entry name" value="TM_PBP1_LivM_like"/>
    <property type="match status" value="1"/>
</dbReference>
<feature type="transmembrane region" description="Helical" evidence="6">
    <location>
        <begin position="332"/>
        <end position="357"/>
    </location>
</feature>
<feature type="transmembrane region" description="Helical" evidence="6">
    <location>
        <begin position="118"/>
        <end position="137"/>
    </location>
</feature>
<sequence length="377" mass="40166">MNDETSEPTTEDGPSLIESDVASTLDRFGSSERSIVGLTVLAVAVFPWLFVRAPVISGLFRGYQSLASLILIWGIFALGFNLLLGYTGLLSFGHAAFWGGAAYAAGIFSASVSGSPVLMVLFGTLFAVLLAWILGFVSLRRGGIYFSILTLAFGQMAYYLALSPLQGLTNGENGFTDVDVGNLFGFLDAFSAFESIPLGTPVPLLGDWLYVFVGAITVLCVAAVVRILHSPYGLVFKAIRENEQRASFVGLNVWRYKLMAFILSGAFAGVAGSLFVVHGSYVPVESLYWTTSGEIVVMTVLGGVGSMVGPMLGAGLYLYVENVVSGDPAIQPYWHLILGLIFVAVIALFPEGIWGIVGRVRETFSAPSTDAEQGGEN</sequence>
<keyword evidence="5 6" id="KW-0472">Membrane</keyword>
<dbReference type="GO" id="GO:0005886">
    <property type="term" value="C:plasma membrane"/>
    <property type="evidence" value="ECO:0007669"/>
    <property type="project" value="UniProtKB-SubCell"/>
</dbReference>
<feature type="transmembrane region" description="Helical" evidence="6">
    <location>
        <begin position="63"/>
        <end position="83"/>
    </location>
</feature>
<dbReference type="GO" id="GO:0015658">
    <property type="term" value="F:branched-chain amino acid transmembrane transporter activity"/>
    <property type="evidence" value="ECO:0007669"/>
    <property type="project" value="InterPro"/>
</dbReference>
<evidence type="ECO:0000313" key="9">
    <source>
        <dbReference type="Proteomes" id="UP000003751"/>
    </source>
</evidence>
<dbReference type="Proteomes" id="UP000184203">
    <property type="component" value="Unassembled WGS sequence"/>
</dbReference>
<keyword evidence="2" id="KW-1003">Cell membrane</keyword>
<name>E7QRG9_HALPU</name>
<feature type="transmembrane region" description="Helical" evidence="6">
    <location>
        <begin position="35"/>
        <end position="51"/>
    </location>
</feature>
<feature type="transmembrane region" description="Helical" evidence="6">
    <location>
        <begin position="95"/>
        <end position="112"/>
    </location>
</feature>
<feature type="transmembrane region" description="Helical" evidence="6">
    <location>
        <begin position="144"/>
        <end position="161"/>
    </location>
</feature>
<dbReference type="EMBL" id="AEMG01000006">
    <property type="protein sequence ID" value="EFW92588.1"/>
    <property type="molecule type" value="Genomic_DNA"/>
</dbReference>
<dbReference type="eggNOG" id="arCOG01275">
    <property type="taxonomic scope" value="Archaea"/>
</dbReference>
<dbReference type="Pfam" id="PF02653">
    <property type="entry name" value="BPD_transp_2"/>
    <property type="match status" value="1"/>
</dbReference>
<dbReference type="EMBL" id="FRAN01000001">
    <property type="protein sequence ID" value="SHK18357.1"/>
    <property type="molecule type" value="Genomic_DNA"/>
</dbReference>
<protein>
    <submittedName>
        <fullName evidence="7">ABC-type branched-chain amino acid transport system, permease protein II</fullName>
    </submittedName>
    <submittedName>
        <fullName evidence="8">Amino acid/amide ABC transporter membrane protein 2, HAAT family</fullName>
    </submittedName>
</protein>
<evidence type="ECO:0000256" key="2">
    <source>
        <dbReference type="ARBA" id="ARBA00022475"/>
    </source>
</evidence>
<dbReference type="PATRIC" id="fig|797209.4.peg.1383"/>